<keyword evidence="5" id="KW-0732">Signal</keyword>
<keyword evidence="5" id="KW-0813">Transport</keyword>
<reference evidence="6" key="1">
    <citation type="submission" date="2022-03" db="EMBL/GenBank/DDBJ databases">
        <authorList>
            <person name="Martin C."/>
        </authorList>
    </citation>
    <scope>NUCLEOTIDE SEQUENCE</scope>
</reference>
<dbReference type="CDD" id="cd19051">
    <property type="entry name" value="LGIC_TM_cation"/>
    <property type="match status" value="1"/>
</dbReference>
<dbReference type="FunFam" id="2.70.170.10:FF:000028">
    <property type="entry name" value="AcetylCholine Receptor"/>
    <property type="match status" value="1"/>
</dbReference>
<dbReference type="InterPro" id="IPR006029">
    <property type="entry name" value="Neurotrans-gated_channel_TM"/>
</dbReference>
<evidence type="ECO:0000313" key="7">
    <source>
        <dbReference type="Proteomes" id="UP000749559"/>
    </source>
</evidence>
<dbReference type="AlphaFoldDB" id="A0A8J1UMH7"/>
<protein>
    <submittedName>
        <fullName evidence="6">Uncharacterized protein</fullName>
    </submittedName>
</protein>
<dbReference type="InterPro" id="IPR036719">
    <property type="entry name" value="Neuro-gated_channel_TM_sf"/>
</dbReference>
<dbReference type="SUPFAM" id="SSF63712">
    <property type="entry name" value="Nicotinic receptor ligand binding domain-like"/>
    <property type="match status" value="1"/>
</dbReference>
<dbReference type="InterPro" id="IPR006202">
    <property type="entry name" value="Neur_chan_lig-bd"/>
</dbReference>
<dbReference type="InterPro" id="IPR036734">
    <property type="entry name" value="Neur_chan_lig-bd_sf"/>
</dbReference>
<dbReference type="Proteomes" id="UP000749559">
    <property type="component" value="Unassembled WGS sequence"/>
</dbReference>
<dbReference type="FunFam" id="1.20.58.390:FF:000043">
    <property type="entry name" value="AcetylCholine Receptor"/>
    <property type="match status" value="1"/>
</dbReference>
<feature type="transmembrane region" description="Helical" evidence="5">
    <location>
        <begin position="237"/>
        <end position="260"/>
    </location>
</feature>
<organism evidence="6 7">
    <name type="scientific">Owenia fusiformis</name>
    <name type="common">Polychaete worm</name>
    <dbReference type="NCBI Taxonomy" id="6347"/>
    <lineage>
        <taxon>Eukaryota</taxon>
        <taxon>Metazoa</taxon>
        <taxon>Spiralia</taxon>
        <taxon>Lophotrochozoa</taxon>
        <taxon>Annelida</taxon>
        <taxon>Polychaeta</taxon>
        <taxon>Sedentaria</taxon>
        <taxon>Canalipalpata</taxon>
        <taxon>Sabellida</taxon>
        <taxon>Oweniida</taxon>
        <taxon>Oweniidae</taxon>
        <taxon>Owenia</taxon>
    </lineage>
</organism>
<dbReference type="Gene3D" id="1.20.58.390">
    <property type="entry name" value="Neurotransmitter-gated ion-channel transmembrane domain"/>
    <property type="match status" value="1"/>
</dbReference>
<dbReference type="GO" id="GO:0005230">
    <property type="term" value="F:extracellular ligand-gated monoatomic ion channel activity"/>
    <property type="evidence" value="ECO:0007669"/>
    <property type="project" value="InterPro"/>
</dbReference>
<feature type="transmembrane region" description="Helical" evidence="5">
    <location>
        <begin position="440"/>
        <end position="465"/>
    </location>
</feature>
<dbReference type="GO" id="GO:0016020">
    <property type="term" value="C:membrane"/>
    <property type="evidence" value="ECO:0007669"/>
    <property type="project" value="UniProtKB-SubCell"/>
</dbReference>
<feature type="transmembrane region" description="Helical" evidence="5">
    <location>
        <begin position="267"/>
        <end position="284"/>
    </location>
</feature>
<name>A0A8J1UMH7_OWEFU</name>
<dbReference type="PANTHER" id="PTHR18945">
    <property type="entry name" value="NEUROTRANSMITTER GATED ION CHANNEL"/>
    <property type="match status" value="1"/>
</dbReference>
<keyword evidence="3 5" id="KW-1133">Transmembrane helix</keyword>
<dbReference type="SUPFAM" id="SSF90112">
    <property type="entry name" value="Neurotransmitter-gated ion-channel transmembrane pore"/>
    <property type="match status" value="1"/>
</dbReference>
<evidence type="ECO:0000256" key="4">
    <source>
        <dbReference type="ARBA" id="ARBA00023136"/>
    </source>
</evidence>
<proteinExistence type="inferred from homology"/>
<feature type="chain" id="PRO_5042621109" evidence="5">
    <location>
        <begin position="25"/>
        <end position="483"/>
    </location>
</feature>
<evidence type="ECO:0000256" key="3">
    <source>
        <dbReference type="ARBA" id="ARBA00022989"/>
    </source>
</evidence>
<dbReference type="EMBL" id="CAIIXF020000007">
    <property type="protein sequence ID" value="CAH1788003.1"/>
    <property type="molecule type" value="Genomic_DNA"/>
</dbReference>
<dbReference type="GO" id="GO:0004888">
    <property type="term" value="F:transmembrane signaling receptor activity"/>
    <property type="evidence" value="ECO:0007669"/>
    <property type="project" value="InterPro"/>
</dbReference>
<dbReference type="OrthoDB" id="5975154at2759"/>
<dbReference type="Pfam" id="PF02932">
    <property type="entry name" value="Neur_chan_memb"/>
    <property type="match status" value="1"/>
</dbReference>
<dbReference type="PRINTS" id="PR00252">
    <property type="entry name" value="NRIONCHANNEL"/>
</dbReference>
<keyword evidence="4 5" id="KW-0472">Membrane</keyword>
<dbReference type="InterPro" id="IPR038050">
    <property type="entry name" value="Neuro_actylchol_rec"/>
</dbReference>
<dbReference type="InterPro" id="IPR006201">
    <property type="entry name" value="Neur_channel"/>
</dbReference>
<comment type="subcellular location">
    <subcellularLocation>
        <location evidence="1">Membrane</location>
        <topology evidence="1">Multi-pass membrane protein</topology>
    </subcellularLocation>
</comment>
<feature type="signal peptide" evidence="5">
    <location>
        <begin position="1"/>
        <end position="24"/>
    </location>
</feature>
<keyword evidence="2 5" id="KW-0812">Transmembrane</keyword>
<feature type="transmembrane region" description="Helical" evidence="5">
    <location>
        <begin position="304"/>
        <end position="328"/>
    </location>
</feature>
<comment type="caution">
    <text evidence="6">The sequence shown here is derived from an EMBL/GenBank/DDBJ whole genome shotgun (WGS) entry which is preliminary data.</text>
</comment>
<evidence type="ECO:0000313" key="6">
    <source>
        <dbReference type="EMBL" id="CAH1788003.1"/>
    </source>
</evidence>
<evidence type="ECO:0000256" key="1">
    <source>
        <dbReference type="ARBA" id="ARBA00004141"/>
    </source>
</evidence>
<sequence length="483" mass="55614">MEYRKKNWMFTLAVICFFIKVAASNQVALTRALFDENSYDPKVRPVKNLNTTTTVSIGMTMNQIRELVEITQTLTCAIWAVLRWKDEFLTWDPADYDGLDLLIVPSDTIWTPDITLYNSVDEERGFTEIWSNTNVRISHTGDIHWMTVAQTQTTCRLYIRDYPFDEQLCPMKFGSWVFNVDEVDVIPVTDEAYTDKFIDNEEWELIDVKLIRHSLEYDGGTFSDVTAYVRMSRKPNFYMFTLLFPCILLMVISVAVFWLPAESGEKVSLGVTVLLALTVYQLIITDNIPSTAEYVPLLAQFFGASVVLLGFSVMSAVCILNLHFYGCFGARVPKPIRKFLFGYCAPILCLKPHIRDFLEQIEEMESKGTGADGKTSHMPYHYTRREHMQDVPIVNGNGKTAPMGDTLNKSLEELRMTRLDAKASRQEEERNAMYVQEWQLVACVVDRILFVFFVIATILIGVFIFELRPEKVDLYERLRKKGY</sequence>
<dbReference type="InterPro" id="IPR018000">
    <property type="entry name" value="Neurotransmitter_ion_chnl_CS"/>
</dbReference>
<keyword evidence="5" id="KW-0407">Ion channel</keyword>
<accession>A0A8J1UMH7</accession>
<evidence type="ECO:0000256" key="2">
    <source>
        <dbReference type="ARBA" id="ARBA00022692"/>
    </source>
</evidence>
<dbReference type="Pfam" id="PF02931">
    <property type="entry name" value="Neur_chan_LBD"/>
    <property type="match status" value="1"/>
</dbReference>
<gene>
    <name evidence="6" type="ORF">OFUS_LOCUS13606</name>
</gene>
<dbReference type="CDD" id="cd18997">
    <property type="entry name" value="LGIC_ECD_nAChR"/>
    <property type="match status" value="1"/>
</dbReference>
<comment type="similarity">
    <text evidence="5">Belongs to the ligand-gated ion channel (TC 1.A.9) family.</text>
</comment>
<keyword evidence="7" id="KW-1185">Reference proteome</keyword>
<keyword evidence="5" id="KW-0406">Ion transport</keyword>
<dbReference type="Gene3D" id="2.70.170.10">
    <property type="entry name" value="Neurotransmitter-gated ion-channel ligand-binding domain"/>
    <property type="match status" value="1"/>
</dbReference>
<dbReference type="NCBIfam" id="TIGR00860">
    <property type="entry name" value="LIC"/>
    <property type="match status" value="1"/>
</dbReference>
<dbReference type="PROSITE" id="PS00236">
    <property type="entry name" value="NEUROTR_ION_CHANNEL"/>
    <property type="match status" value="1"/>
</dbReference>
<evidence type="ECO:0000256" key="5">
    <source>
        <dbReference type="RuleBase" id="RU000687"/>
    </source>
</evidence>